<sequence length="170" mass="19894">MGSSRFEFVYIILLILQNVSENSSLKTMIIVYNLRILNLCIIQFFYLILTLSIQYEQSTPGLVCFVKYSRYFRCEYSFKSTVQRQYIHIPKLAQEPGKKVIINFKQKNYIRLRVKKLGGVIIFNDLLINYELKSSLIRQKQLSQSQGIKLICLLILHLTYRGIGLLSVDI</sequence>
<evidence type="ECO:0000256" key="1">
    <source>
        <dbReference type="SAM" id="Phobius"/>
    </source>
</evidence>
<keyword evidence="3" id="KW-1185">Reference proteome</keyword>
<evidence type="ECO:0000313" key="2">
    <source>
        <dbReference type="EMBL" id="TNV82051.1"/>
    </source>
</evidence>
<feature type="transmembrane region" description="Helical" evidence="1">
    <location>
        <begin position="29"/>
        <end position="49"/>
    </location>
</feature>
<keyword evidence="1" id="KW-0812">Transmembrane</keyword>
<proteinExistence type="predicted"/>
<protein>
    <recommendedName>
        <fullName evidence="4">Transmembrane protein</fullName>
    </recommendedName>
</protein>
<dbReference type="AlphaFoldDB" id="A0A8J8NUK3"/>
<comment type="caution">
    <text evidence="2">The sequence shown here is derived from an EMBL/GenBank/DDBJ whole genome shotgun (WGS) entry which is preliminary data.</text>
</comment>
<accession>A0A8J8NUK3</accession>
<dbReference type="Proteomes" id="UP000785679">
    <property type="component" value="Unassembled WGS sequence"/>
</dbReference>
<keyword evidence="1" id="KW-1133">Transmembrane helix</keyword>
<organism evidence="2 3">
    <name type="scientific">Halteria grandinella</name>
    <dbReference type="NCBI Taxonomy" id="5974"/>
    <lineage>
        <taxon>Eukaryota</taxon>
        <taxon>Sar</taxon>
        <taxon>Alveolata</taxon>
        <taxon>Ciliophora</taxon>
        <taxon>Intramacronucleata</taxon>
        <taxon>Spirotrichea</taxon>
        <taxon>Stichotrichia</taxon>
        <taxon>Sporadotrichida</taxon>
        <taxon>Halteriidae</taxon>
        <taxon>Halteria</taxon>
    </lineage>
</organism>
<evidence type="ECO:0000313" key="3">
    <source>
        <dbReference type="Proteomes" id="UP000785679"/>
    </source>
</evidence>
<evidence type="ECO:0008006" key="4">
    <source>
        <dbReference type="Google" id="ProtNLM"/>
    </source>
</evidence>
<keyword evidence="1" id="KW-0472">Membrane</keyword>
<reference evidence="2" key="1">
    <citation type="submission" date="2019-06" db="EMBL/GenBank/DDBJ databases">
        <authorList>
            <person name="Zheng W."/>
        </authorList>
    </citation>
    <scope>NUCLEOTIDE SEQUENCE</scope>
    <source>
        <strain evidence="2">QDHG01</strain>
    </source>
</reference>
<dbReference type="EMBL" id="RRYP01005418">
    <property type="protein sequence ID" value="TNV82051.1"/>
    <property type="molecule type" value="Genomic_DNA"/>
</dbReference>
<gene>
    <name evidence="2" type="ORF">FGO68_gene7562</name>
</gene>
<name>A0A8J8NUK3_HALGN</name>